<name>A0A0V0U2Z8_9BILA</name>
<comment type="caution">
    <text evidence="1">The sequence shown here is derived from an EMBL/GenBank/DDBJ whole genome shotgun (WGS) entry which is preliminary data.</text>
</comment>
<gene>
    <name evidence="1" type="ORF">T05_11439</name>
</gene>
<keyword evidence="2" id="KW-1185">Reference proteome</keyword>
<dbReference type="Proteomes" id="UP000055048">
    <property type="component" value="Unassembled WGS sequence"/>
</dbReference>
<evidence type="ECO:0000313" key="1">
    <source>
        <dbReference type="EMBL" id="KRX45565.1"/>
    </source>
</evidence>
<evidence type="ECO:0000313" key="2">
    <source>
        <dbReference type="Proteomes" id="UP000055048"/>
    </source>
</evidence>
<reference evidence="1 2" key="1">
    <citation type="submission" date="2015-01" db="EMBL/GenBank/DDBJ databases">
        <title>Evolution of Trichinella species and genotypes.</title>
        <authorList>
            <person name="Korhonen P.K."/>
            <person name="Edoardo P."/>
            <person name="Giuseppe L.R."/>
            <person name="Gasser R.B."/>
        </authorList>
    </citation>
    <scope>NUCLEOTIDE SEQUENCE [LARGE SCALE GENOMIC DNA]</scope>
    <source>
        <strain evidence="1">ISS417</strain>
    </source>
</reference>
<accession>A0A0V0U2Z8</accession>
<proteinExistence type="predicted"/>
<organism evidence="1 2">
    <name type="scientific">Trichinella murrelli</name>
    <dbReference type="NCBI Taxonomy" id="144512"/>
    <lineage>
        <taxon>Eukaryota</taxon>
        <taxon>Metazoa</taxon>
        <taxon>Ecdysozoa</taxon>
        <taxon>Nematoda</taxon>
        <taxon>Enoplea</taxon>
        <taxon>Dorylaimia</taxon>
        <taxon>Trichinellida</taxon>
        <taxon>Trichinellidae</taxon>
        <taxon>Trichinella</taxon>
    </lineage>
</organism>
<sequence length="71" mass="7410">MLMLVDGCSASCRNRSTAVCATAVLGSPSLPMVIELSVFDKNTLMSLGPSPLSSRESLAYLGSSHEFSLTA</sequence>
<protein>
    <submittedName>
        <fullName evidence="1">Uncharacterized protein</fullName>
    </submittedName>
</protein>
<dbReference type="EMBL" id="JYDJ01000074">
    <property type="protein sequence ID" value="KRX45565.1"/>
    <property type="molecule type" value="Genomic_DNA"/>
</dbReference>
<dbReference type="AlphaFoldDB" id="A0A0V0U2Z8"/>